<dbReference type="AlphaFoldDB" id="K6W146"/>
<evidence type="ECO:0000313" key="4">
    <source>
        <dbReference type="Proteomes" id="UP000008363"/>
    </source>
</evidence>
<sequence length="254" mass="27777">MRYVAVGDSFTEGVGDEPFGDEIPRGWADLVAAGLTAKHDAVEYANLAVRGRLLEPIATDQIDAALALAPAPTMMTFNGGGNDTLRPGIDPQRLLDMIRTAVRRSRDAGIHVVVLAGPDPSGGLPFGDTIRRRCAYLTDEVGLIAADEEVDFVDVFHDDEIRHPGYWSADRLHLNEIGHRRVAGLVLAALGIDDPSLTTTTPMGPHPARTLSDEVRFYRDHFAPWLGRRLRRGTPGDDRSAKHPTWVTLRPSPH</sequence>
<feature type="domain" description="SGNH hydrolase-type esterase" evidence="2">
    <location>
        <begin position="5"/>
        <end position="181"/>
    </location>
</feature>
<evidence type="ECO:0000313" key="3">
    <source>
        <dbReference type="EMBL" id="GAB92880.1"/>
    </source>
</evidence>
<dbReference type="STRING" id="1108045.GORHZ_197_00360"/>
<comment type="caution">
    <text evidence="3">The sequence shown here is derived from an EMBL/GenBank/DDBJ whole genome shotgun (WGS) entry which is preliminary data.</text>
</comment>
<dbReference type="EMBL" id="BAHC01000197">
    <property type="protein sequence ID" value="GAB92880.1"/>
    <property type="molecule type" value="Genomic_DNA"/>
</dbReference>
<evidence type="ECO:0000256" key="1">
    <source>
        <dbReference type="SAM" id="MobiDB-lite"/>
    </source>
</evidence>
<dbReference type="CDD" id="cd01832">
    <property type="entry name" value="SGNH_hydrolase_like_1"/>
    <property type="match status" value="1"/>
</dbReference>
<gene>
    <name evidence="3" type="ORF">GORHZ_197_00360</name>
</gene>
<keyword evidence="4" id="KW-1185">Reference proteome</keyword>
<dbReference type="PANTHER" id="PTHR43784">
    <property type="entry name" value="GDSL-LIKE LIPASE/ACYLHYDROLASE, PUTATIVE (AFU_ORTHOLOGUE AFUA_2G00820)-RELATED"/>
    <property type="match status" value="1"/>
</dbReference>
<dbReference type="Proteomes" id="UP000008363">
    <property type="component" value="Unassembled WGS sequence"/>
</dbReference>
<reference evidence="3 4" key="1">
    <citation type="submission" date="2012-08" db="EMBL/GenBank/DDBJ databases">
        <title>Whole genome shotgun sequence of Gordonia rhizosphera NBRC 16068.</title>
        <authorList>
            <person name="Takarada H."/>
            <person name="Isaki S."/>
            <person name="Hosoyama A."/>
            <person name="Tsuchikane K."/>
            <person name="Katsumata H."/>
            <person name="Baba S."/>
            <person name="Ohji S."/>
            <person name="Yamazaki S."/>
            <person name="Fujita N."/>
        </authorList>
    </citation>
    <scope>NUCLEOTIDE SEQUENCE [LARGE SCALE GENOMIC DNA]</scope>
    <source>
        <strain evidence="3 4">NBRC 16068</strain>
    </source>
</reference>
<dbReference type="eggNOG" id="COG2755">
    <property type="taxonomic scope" value="Bacteria"/>
</dbReference>
<dbReference type="RefSeq" id="WP_006337600.1">
    <property type="nucleotide sequence ID" value="NZ_BAHC01000197.1"/>
</dbReference>
<dbReference type="Gene3D" id="3.40.50.1110">
    <property type="entry name" value="SGNH hydrolase"/>
    <property type="match status" value="1"/>
</dbReference>
<dbReference type="Pfam" id="PF13472">
    <property type="entry name" value="Lipase_GDSL_2"/>
    <property type="match status" value="1"/>
</dbReference>
<organism evidence="3 4">
    <name type="scientific">Gordonia rhizosphera NBRC 16068</name>
    <dbReference type="NCBI Taxonomy" id="1108045"/>
    <lineage>
        <taxon>Bacteria</taxon>
        <taxon>Bacillati</taxon>
        <taxon>Actinomycetota</taxon>
        <taxon>Actinomycetes</taxon>
        <taxon>Mycobacteriales</taxon>
        <taxon>Gordoniaceae</taxon>
        <taxon>Gordonia</taxon>
    </lineage>
</organism>
<name>K6W146_9ACTN</name>
<dbReference type="PANTHER" id="PTHR43784:SF2">
    <property type="entry name" value="GDSL-LIKE LIPASE_ACYLHYDROLASE, PUTATIVE (AFU_ORTHOLOGUE AFUA_2G00820)-RELATED"/>
    <property type="match status" value="1"/>
</dbReference>
<protein>
    <recommendedName>
        <fullName evidence="2">SGNH hydrolase-type esterase domain-containing protein</fullName>
    </recommendedName>
</protein>
<feature type="region of interest" description="Disordered" evidence="1">
    <location>
        <begin position="233"/>
        <end position="254"/>
    </location>
</feature>
<dbReference type="InterPro" id="IPR036514">
    <property type="entry name" value="SGNH_hydro_sf"/>
</dbReference>
<dbReference type="SUPFAM" id="SSF52266">
    <property type="entry name" value="SGNH hydrolase"/>
    <property type="match status" value="1"/>
</dbReference>
<dbReference type="OrthoDB" id="3465773at2"/>
<dbReference type="InterPro" id="IPR053140">
    <property type="entry name" value="GDSL_Rv0518-like"/>
</dbReference>
<evidence type="ECO:0000259" key="2">
    <source>
        <dbReference type="Pfam" id="PF13472"/>
    </source>
</evidence>
<dbReference type="InterPro" id="IPR013830">
    <property type="entry name" value="SGNH_hydro"/>
</dbReference>
<proteinExistence type="predicted"/>
<accession>K6W146</accession>